<dbReference type="Ensembl" id="ENSGWIT00000029496.1">
    <property type="protein sequence ID" value="ENSGWIP00000027009.1"/>
    <property type="gene ID" value="ENSGWIG00000014165.1"/>
</dbReference>
<proteinExistence type="predicted"/>
<evidence type="ECO:0000313" key="5">
    <source>
        <dbReference type="Ensembl" id="ENSGWIP00000027009.1"/>
    </source>
</evidence>
<reference evidence="5" key="3">
    <citation type="submission" date="2025-09" db="UniProtKB">
        <authorList>
            <consortium name="Ensembl"/>
        </authorList>
    </citation>
    <scope>IDENTIFICATION</scope>
</reference>
<dbReference type="Pfam" id="PF00076">
    <property type="entry name" value="RRM_1"/>
    <property type="match status" value="1"/>
</dbReference>
<evidence type="ECO:0000259" key="4">
    <source>
        <dbReference type="PROSITE" id="PS50102"/>
    </source>
</evidence>
<dbReference type="Gene3D" id="3.30.70.330">
    <property type="match status" value="1"/>
</dbReference>
<dbReference type="AlphaFoldDB" id="A0A8C5GAK8"/>
<dbReference type="Proteomes" id="UP000694680">
    <property type="component" value="Chromosome 11"/>
</dbReference>
<dbReference type="GO" id="GO:0000785">
    <property type="term" value="C:chromatin"/>
    <property type="evidence" value="ECO:0007669"/>
    <property type="project" value="TreeGrafter"/>
</dbReference>
<organism evidence="5 6">
    <name type="scientific">Gouania willdenowi</name>
    <name type="common">Blunt-snouted clingfish</name>
    <name type="synonym">Lepadogaster willdenowi</name>
    <dbReference type="NCBI Taxonomy" id="441366"/>
    <lineage>
        <taxon>Eukaryota</taxon>
        <taxon>Metazoa</taxon>
        <taxon>Chordata</taxon>
        <taxon>Craniata</taxon>
        <taxon>Vertebrata</taxon>
        <taxon>Euteleostomi</taxon>
        <taxon>Actinopterygii</taxon>
        <taxon>Neopterygii</taxon>
        <taxon>Teleostei</taxon>
        <taxon>Neoteleostei</taxon>
        <taxon>Acanthomorphata</taxon>
        <taxon>Ovalentaria</taxon>
        <taxon>Blenniimorphae</taxon>
        <taxon>Blenniiformes</taxon>
        <taxon>Gobiesocoidei</taxon>
        <taxon>Gobiesocidae</taxon>
        <taxon>Gobiesocinae</taxon>
        <taxon>Gouania</taxon>
    </lineage>
</organism>
<keyword evidence="2" id="KW-0539">Nucleus</keyword>
<protein>
    <recommendedName>
        <fullName evidence="4">RRM domain-containing protein</fullName>
    </recommendedName>
</protein>
<evidence type="ECO:0000256" key="3">
    <source>
        <dbReference type="PROSITE-ProRule" id="PRU00176"/>
    </source>
</evidence>
<dbReference type="GO" id="GO:0003723">
    <property type="term" value="F:RNA binding"/>
    <property type="evidence" value="ECO:0007669"/>
    <property type="project" value="UniProtKB-UniRule"/>
</dbReference>
<feature type="domain" description="RRM" evidence="4">
    <location>
        <begin position="6"/>
        <end position="94"/>
    </location>
</feature>
<dbReference type="InterPro" id="IPR012677">
    <property type="entry name" value="Nucleotide-bd_a/b_plait_sf"/>
</dbReference>
<reference evidence="5" key="1">
    <citation type="submission" date="2020-06" db="EMBL/GenBank/DDBJ databases">
        <authorList>
            <consortium name="Wellcome Sanger Institute Data Sharing"/>
        </authorList>
    </citation>
    <scope>NUCLEOTIDE SEQUENCE [LARGE SCALE GENOMIC DNA]</scope>
</reference>
<dbReference type="PANTHER" id="PTHR48033">
    <property type="entry name" value="RNA-BINDING (RRM/RBD/RNP MOTIFS) FAMILY PROTEIN"/>
    <property type="match status" value="1"/>
</dbReference>
<accession>A0A8C5GAK8</accession>
<sequence>TYNDCFILFVGNLPQDIDKRELKEFFMTYGNVVNLWINTKSVGGNLPNFGFVVFDTSDSVQRILEAQLEGPIMFQDKVHLKVKERKLKAVREQETRPHRSWSRDRSRDQILKVLVLSRTLKHFDSVLSRTRAARTRDFPSRQFETSTNSCYF</sequence>
<dbReference type="PANTHER" id="PTHR48033:SF10">
    <property type="entry name" value="RNA-BINDING PROTEIN SQUID"/>
    <property type="match status" value="1"/>
</dbReference>
<evidence type="ECO:0000256" key="1">
    <source>
        <dbReference type="ARBA" id="ARBA00004123"/>
    </source>
</evidence>
<dbReference type="InterPro" id="IPR000504">
    <property type="entry name" value="RRM_dom"/>
</dbReference>
<dbReference type="GO" id="GO:0010468">
    <property type="term" value="P:regulation of gene expression"/>
    <property type="evidence" value="ECO:0007669"/>
    <property type="project" value="TreeGrafter"/>
</dbReference>
<dbReference type="GO" id="GO:0005654">
    <property type="term" value="C:nucleoplasm"/>
    <property type="evidence" value="ECO:0007669"/>
    <property type="project" value="TreeGrafter"/>
</dbReference>
<keyword evidence="6" id="KW-1185">Reference proteome</keyword>
<dbReference type="InterPro" id="IPR035979">
    <property type="entry name" value="RBD_domain_sf"/>
</dbReference>
<dbReference type="PROSITE" id="PS50102">
    <property type="entry name" value="RRM"/>
    <property type="match status" value="1"/>
</dbReference>
<reference evidence="5" key="2">
    <citation type="submission" date="2025-08" db="UniProtKB">
        <authorList>
            <consortium name="Ensembl"/>
        </authorList>
    </citation>
    <scope>IDENTIFICATION</scope>
</reference>
<keyword evidence="3" id="KW-0694">RNA-binding</keyword>
<dbReference type="SUPFAM" id="SSF54928">
    <property type="entry name" value="RNA-binding domain, RBD"/>
    <property type="match status" value="1"/>
</dbReference>
<comment type="subcellular location">
    <subcellularLocation>
        <location evidence="1">Nucleus</location>
    </subcellularLocation>
</comment>
<dbReference type="SMART" id="SM00360">
    <property type="entry name" value="RRM"/>
    <property type="match status" value="1"/>
</dbReference>
<name>A0A8C5GAK8_GOUWI</name>
<evidence type="ECO:0000256" key="2">
    <source>
        <dbReference type="ARBA" id="ARBA00023242"/>
    </source>
</evidence>
<evidence type="ECO:0000313" key="6">
    <source>
        <dbReference type="Proteomes" id="UP000694680"/>
    </source>
</evidence>